<dbReference type="EnsemblMetazoa" id="CapteT192755">
    <property type="protein sequence ID" value="CapteP192755"/>
    <property type="gene ID" value="CapteG192755"/>
</dbReference>
<reference evidence="1 3" key="2">
    <citation type="journal article" date="2013" name="Nature">
        <title>Insights into bilaterian evolution from three spiralian genomes.</title>
        <authorList>
            <person name="Simakov O."/>
            <person name="Marletaz F."/>
            <person name="Cho S.J."/>
            <person name="Edsinger-Gonzales E."/>
            <person name="Havlak P."/>
            <person name="Hellsten U."/>
            <person name="Kuo D.H."/>
            <person name="Larsson T."/>
            <person name="Lv J."/>
            <person name="Arendt D."/>
            <person name="Savage R."/>
            <person name="Osoegawa K."/>
            <person name="de Jong P."/>
            <person name="Grimwood J."/>
            <person name="Chapman J.A."/>
            <person name="Shapiro H."/>
            <person name="Aerts A."/>
            <person name="Otillar R.P."/>
            <person name="Terry A.Y."/>
            <person name="Boore J.L."/>
            <person name="Grigoriev I.V."/>
            <person name="Lindberg D.R."/>
            <person name="Seaver E.C."/>
            <person name="Weisblat D.A."/>
            <person name="Putnam N.H."/>
            <person name="Rokhsar D.S."/>
        </authorList>
    </citation>
    <scope>NUCLEOTIDE SEQUENCE</scope>
    <source>
        <strain evidence="1 3">I ESC-2004</strain>
    </source>
</reference>
<dbReference type="AlphaFoldDB" id="R7VEK7"/>
<accession>R7VEK7</accession>
<evidence type="ECO:0000313" key="2">
    <source>
        <dbReference type="EnsemblMetazoa" id="CapteP192755"/>
    </source>
</evidence>
<evidence type="ECO:0000313" key="3">
    <source>
        <dbReference type="Proteomes" id="UP000014760"/>
    </source>
</evidence>
<reference evidence="2" key="3">
    <citation type="submission" date="2015-06" db="UniProtKB">
        <authorList>
            <consortium name="EnsemblMetazoa"/>
        </authorList>
    </citation>
    <scope>IDENTIFICATION</scope>
</reference>
<proteinExistence type="predicted"/>
<keyword evidence="3" id="KW-1185">Reference proteome</keyword>
<organism evidence="1">
    <name type="scientific">Capitella teleta</name>
    <name type="common">Polychaete worm</name>
    <dbReference type="NCBI Taxonomy" id="283909"/>
    <lineage>
        <taxon>Eukaryota</taxon>
        <taxon>Metazoa</taxon>
        <taxon>Spiralia</taxon>
        <taxon>Lophotrochozoa</taxon>
        <taxon>Annelida</taxon>
        <taxon>Polychaeta</taxon>
        <taxon>Sedentaria</taxon>
        <taxon>Scolecida</taxon>
        <taxon>Capitellidae</taxon>
        <taxon>Capitella</taxon>
    </lineage>
</organism>
<protein>
    <submittedName>
        <fullName evidence="1 2">Uncharacterized protein</fullName>
    </submittedName>
</protein>
<reference evidence="3" key="1">
    <citation type="submission" date="2012-12" db="EMBL/GenBank/DDBJ databases">
        <authorList>
            <person name="Hellsten U."/>
            <person name="Grimwood J."/>
            <person name="Chapman J.A."/>
            <person name="Shapiro H."/>
            <person name="Aerts A."/>
            <person name="Otillar R.P."/>
            <person name="Terry A.Y."/>
            <person name="Boore J.L."/>
            <person name="Simakov O."/>
            <person name="Marletaz F."/>
            <person name="Cho S.-J."/>
            <person name="Edsinger-Gonzales E."/>
            <person name="Havlak P."/>
            <person name="Kuo D.-H."/>
            <person name="Larsson T."/>
            <person name="Lv J."/>
            <person name="Arendt D."/>
            <person name="Savage R."/>
            <person name="Osoegawa K."/>
            <person name="de Jong P."/>
            <person name="Lindberg D.R."/>
            <person name="Seaver E.C."/>
            <person name="Weisblat D.A."/>
            <person name="Putnam N.H."/>
            <person name="Grigoriev I.V."/>
            <person name="Rokhsar D.S."/>
        </authorList>
    </citation>
    <scope>NUCLEOTIDE SEQUENCE</scope>
    <source>
        <strain evidence="3">I ESC-2004</strain>
    </source>
</reference>
<evidence type="ECO:0000313" key="1">
    <source>
        <dbReference type="EMBL" id="ELU17069.1"/>
    </source>
</evidence>
<dbReference type="Proteomes" id="UP000014760">
    <property type="component" value="Unassembled WGS sequence"/>
</dbReference>
<name>R7VEK7_CAPTE</name>
<sequence>MKEHQQGRGVIDFQRTRTIFCTSKRVRKAPKARGFRGYAPPETNSNQGCQNRQFEHVLEPKMQNEHLLVFKADPVCTGVFPRISTNSLLMSRKSGFRQKIPQLGRQGPDHVGIRDPIFLSSPPQQTFEWWPKAGQFRR</sequence>
<dbReference type="EMBL" id="AMQN01017096">
    <property type="status" value="NOT_ANNOTATED_CDS"/>
    <property type="molecule type" value="Genomic_DNA"/>
</dbReference>
<dbReference type="EMBL" id="KB292716">
    <property type="protein sequence ID" value="ELU17069.1"/>
    <property type="molecule type" value="Genomic_DNA"/>
</dbReference>
<gene>
    <name evidence="1" type="ORF">CAPTEDRAFT_192755</name>
</gene>
<dbReference type="HOGENOM" id="CLU_1857169_0_0_1"/>